<accession>A0AAW2GI94</accession>
<evidence type="ECO:0000313" key="2">
    <source>
        <dbReference type="EMBL" id="KAL0127941.1"/>
    </source>
</evidence>
<dbReference type="EMBL" id="JADYXP020000003">
    <property type="protein sequence ID" value="KAL0127941.1"/>
    <property type="molecule type" value="Genomic_DNA"/>
</dbReference>
<dbReference type="AlphaFoldDB" id="A0AAW2GI94"/>
<feature type="region of interest" description="Disordered" evidence="1">
    <location>
        <begin position="133"/>
        <end position="155"/>
    </location>
</feature>
<dbReference type="Proteomes" id="UP001430953">
    <property type="component" value="Unassembled WGS sequence"/>
</dbReference>
<name>A0AAW2GI94_9HYME</name>
<evidence type="ECO:0000256" key="1">
    <source>
        <dbReference type="SAM" id="MobiDB-lite"/>
    </source>
</evidence>
<gene>
    <name evidence="2" type="ORF">PUN28_003299</name>
</gene>
<reference evidence="2 3" key="1">
    <citation type="submission" date="2023-03" db="EMBL/GenBank/DDBJ databases">
        <title>High recombination rates correlate with genetic variation in Cardiocondyla obscurior ants.</title>
        <authorList>
            <person name="Errbii M."/>
        </authorList>
    </citation>
    <scope>NUCLEOTIDE SEQUENCE [LARGE SCALE GENOMIC DNA]</scope>
    <source>
        <strain evidence="2">Alpha-2009</strain>
        <tissue evidence="2">Whole body</tissue>
    </source>
</reference>
<proteinExistence type="predicted"/>
<sequence length="155" mass="17324">MKRVNDMNPLLVQHVGLNVKNEGKQRLLLSCPVGSLKARVCSCTAVVELIRHVNCIIRKCRLCNVTPPVTSPLVPPRSRLRVPWRTGMVIVLSGNAGMLARVSKVGWWRRRDARQRRRGDGFGARISAVARDRQMAGTPAHGHAVTHTWTPDHCR</sequence>
<protein>
    <recommendedName>
        <fullName evidence="4">Ribosomal protein L14</fullName>
    </recommendedName>
</protein>
<keyword evidence="3" id="KW-1185">Reference proteome</keyword>
<organism evidence="2 3">
    <name type="scientific">Cardiocondyla obscurior</name>
    <dbReference type="NCBI Taxonomy" id="286306"/>
    <lineage>
        <taxon>Eukaryota</taxon>
        <taxon>Metazoa</taxon>
        <taxon>Ecdysozoa</taxon>
        <taxon>Arthropoda</taxon>
        <taxon>Hexapoda</taxon>
        <taxon>Insecta</taxon>
        <taxon>Pterygota</taxon>
        <taxon>Neoptera</taxon>
        <taxon>Endopterygota</taxon>
        <taxon>Hymenoptera</taxon>
        <taxon>Apocrita</taxon>
        <taxon>Aculeata</taxon>
        <taxon>Formicoidea</taxon>
        <taxon>Formicidae</taxon>
        <taxon>Myrmicinae</taxon>
        <taxon>Cardiocondyla</taxon>
    </lineage>
</organism>
<evidence type="ECO:0008006" key="4">
    <source>
        <dbReference type="Google" id="ProtNLM"/>
    </source>
</evidence>
<comment type="caution">
    <text evidence="2">The sequence shown here is derived from an EMBL/GenBank/DDBJ whole genome shotgun (WGS) entry which is preliminary data.</text>
</comment>
<evidence type="ECO:0000313" key="3">
    <source>
        <dbReference type="Proteomes" id="UP001430953"/>
    </source>
</evidence>